<dbReference type="PANTHER" id="PTHR47963:SF9">
    <property type="entry name" value="CRISPR-ASSOCIATED ENDONUCLEASE_HELICASE CAS3"/>
    <property type="match status" value="1"/>
</dbReference>
<comment type="similarity">
    <text evidence="1">In the N-terminal section; belongs to the CRISPR-associated nuclease Cas3-HD family.</text>
</comment>
<dbReference type="GO" id="GO:0005524">
    <property type="term" value="F:ATP binding"/>
    <property type="evidence" value="ECO:0007669"/>
    <property type="project" value="UniProtKB-KW"/>
</dbReference>
<dbReference type="InterPro" id="IPR006474">
    <property type="entry name" value="Helicase_Cas3_CRISPR-ass_core"/>
</dbReference>
<dbReference type="PROSITE" id="PS51643">
    <property type="entry name" value="HD_CAS3"/>
    <property type="match status" value="1"/>
</dbReference>
<comment type="caution">
    <text evidence="11">The sequence shown here is derived from an EMBL/GenBank/DDBJ whole genome shotgun (WGS) entry which is preliminary data.</text>
</comment>
<reference evidence="11" key="1">
    <citation type="submission" date="2016-10" db="EMBL/GenBank/DDBJ databases">
        <title>Sequence of Gallionella enrichment culture.</title>
        <authorList>
            <person name="Poehlein A."/>
            <person name="Muehling M."/>
            <person name="Daniel R."/>
        </authorList>
    </citation>
    <scope>NUCLEOTIDE SEQUENCE</scope>
</reference>
<dbReference type="InterPro" id="IPR038257">
    <property type="entry name" value="CRISPR-assoc_Cas3_HD_sf"/>
</dbReference>
<evidence type="ECO:0000256" key="5">
    <source>
        <dbReference type="ARBA" id="ARBA00022741"/>
    </source>
</evidence>
<keyword evidence="8" id="KW-0067">ATP-binding</keyword>
<name>A0A1J5RKT9_9ZZZZ</name>
<organism evidence="11">
    <name type="scientific">mine drainage metagenome</name>
    <dbReference type="NCBI Taxonomy" id="410659"/>
    <lineage>
        <taxon>unclassified sequences</taxon>
        <taxon>metagenomes</taxon>
        <taxon>ecological metagenomes</taxon>
    </lineage>
</organism>
<dbReference type="Gene3D" id="3.40.50.300">
    <property type="entry name" value="P-loop containing nucleotide triphosphate hydrolases"/>
    <property type="match status" value="1"/>
</dbReference>
<dbReference type="GO" id="GO:0003723">
    <property type="term" value="F:RNA binding"/>
    <property type="evidence" value="ECO:0007669"/>
    <property type="project" value="TreeGrafter"/>
</dbReference>
<gene>
    <name evidence="11" type="primary">ygcB</name>
    <name evidence="11" type="ORF">GALL_279390</name>
</gene>
<keyword evidence="3" id="KW-0540">Nuclease</keyword>
<keyword evidence="9" id="KW-0051">Antiviral defense</keyword>
<protein>
    <submittedName>
        <fullName evidence="11">CRISPR-associated endonuclease/helicase Cas3</fullName>
        <ecNumber evidence="11">3.1.-.-</ecNumber>
        <ecNumber evidence="11">3.6.4.-</ecNumber>
    </submittedName>
</protein>
<dbReference type="InterPro" id="IPR054712">
    <property type="entry name" value="Cas3-like_dom"/>
</dbReference>
<dbReference type="GO" id="GO:0016787">
    <property type="term" value="F:hydrolase activity"/>
    <property type="evidence" value="ECO:0007669"/>
    <property type="project" value="UniProtKB-KW"/>
</dbReference>
<dbReference type="Pfam" id="PF22590">
    <property type="entry name" value="Cas3-like_C_2"/>
    <property type="match status" value="1"/>
</dbReference>
<evidence type="ECO:0000256" key="7">
    <source>
        <dbReference type="ARBA" id="ARBA00022806"/>
    </source>
</evidence>
<keyword evidence="11" id="KW-0255">Endonuclease</keyword>
<dbReference type="PANTHER" id="PTHR47963">
    <property type="entry name" value="DEAD-BOX ATP-DEPENDENT RNA HELICASE 47, MITOCHONDRIAL"/>
    <property type="match status" value="1"/>
</dbReference>
<evidence type="ECO:0000256" key="3">
    <source>
        <dbReference type="ARBA" id="ARBA00022722"/>
    </source>
</evidence>
<dbReference type="InterPro" id="IPR027417">
    <property type="entry name" value="P-loop_NTPase"/>
</dbReference>
<dbReference type="CDD" id="cd09641">
    <property type="entry name" value="Cas3''_I"/>
    <property type="match status" value="1"/>
</dbReference>
<comment type="similarity">
    <text evidence="2">In the central section; belongs to the CRISPR-associated helicase Cas3 family.</text>
</comment>
<evidence type="ECO:0000256" key="8">
    <source>
        <dbReference type="ARBA" id="ARBA00022840"/>
    </source>
</evidence>
<dbReference type="GO" id="GO:0046872">
    <property type="term" value="F:metal ion binding"/>
    <property type="evidence" value="ECO:0007669"/>
    <property type="project" value="UniProtKB-KW"/>
</dbReference>
<dbReference type="NCBIfam" id="TIGR01587">
    <property type="entry name" value="cas3_core"/>
    <property type="match status" value="1"/>
</dbReference>
<evidence type="ECO:0000256" key="6">
    <source>
        <dbReference type="ARBA" id="ARBA00022801"/>
    </source>
</evidence>
<dbReference type="GO" id="GO:0051607">
    <property type="term" value="P:defense response to virus"/>
    <property type="evidence" value="ECO:0007669"/>
    <property type="project" value="UniProtKB-KW"/>
</dbReference>
<dbReference type="GO" id="GO:0004519">
    <property type="term" value="F:endonuclease activity"/>
    <property type="evidence" value="ECO:0007669"/>
    <property type="project" value="UniProtKB-KW"/>
</dbReference>
<evidence type="ECO:0000256" key="9">
    <source>
        <dbReference type="ARBA" id="ARBA00023118"/>
    </source>
</evidence>
<evidence type="ECO:0000256" key="4">
    <source>
        <dbReference type="ARBA" id="ARBA00022723"/>
    </source>
</evidence>
<evidence type="ECO:0000256" key="2">
    <source>
        <dbReference type="ARBA" id="ARBA00009046"/>
    </source>
</evidence>
<dbReference type="EC" id="3.6.4.-" evidence="11"/>
<keyword evidence="6 11" id="KW-0378">Hydrolase</keyword>
<dbReference type="EMBL" id="MLJW01000302">
    <property type="protein sequence ID" value="OIQ90139.1"/>
    <property type="molecule type" value="Genomic_DNA"/>
</dbReference>
<dbReference type="InterPro" id="IPR006483">
    <property type="entry name" value="CRISPR-assoc_Cas3_HD"/>
</dbReference>
<keyword evidence="7 11" id="KW-0347">Helicase</keyword>
<evidence type="ECO:0000259" key="10">
    <source>
        <dbReference type="PROSITE" id="PS51643"/>
    </source>
</evidence>
<dbReference type="InterPro" id="IPR050547">
    <property type="entry name" value="DEAD_box_RNA_helicases"/>
</dbReference>
<evidence type="ECO:0000256" key="1">
    <source>
        <dbReference type="ARBA" id="ARBA00006847"/>
    </source>
</evidence>
<keyword evidence="4" id="KW-0479">Metal-binding</keyword>
<dbReference type="GO" id="GO:0003724">
    <property type="term" value="F:RNA helicase activity"/>
    <property type="evidence" value="ECO:0007669"/>
    <property type="project" value="TreeGrafter"/>
</dbReference>
<sequence length="863" mass="95079">MNYITRYWGKAGAVRAGEAEWHPAAYHCLDVAAVMEALLRTRPHWRAAMARTTALPEDDLEARLLISAALHDIGKFAENFQHKVPELAARAGHVPKDSDAGHGTVGWAFLKKYAVPLGLEGMADWLFASVSHHGTPVDVLKTLSNAMSPAAEVEALRFAEKMISLFGRPGQAALPRHTGELWRVAGLTILADWVGSNRDWFPYREPDMCLEDYWSVTRAAAALALDKTGLREAPAAPEVCLATLLGAGAHSSPLQAWAERQTPVNGPHLYLVEDLTGAGKTEAALILAHRLMRAGAAEGLYWALPTMATANGLYRRLHTVYHRLFRHDAGCRPSLVLAHSARDLNDDFQLSIENGPGDGFSRLNEQDVCAEANCAAFIAEDRKKTFLAQVGIGTLDQALLGALPVRHQALRLAALSRRVLIIDEAHAYDDYMSKGLEHLLKFQKALGGSSIVLSATLTQAQKRRFAAAYGADANALAATGFPLTTQVYNGSVQEETHASVRGTRRDLPCRQFDHPDHAVEALLGQARLGRCGVYIRNSVREALETYRALKSRWDKTLLFHARFCLGDRLARETDILNRFGKEGTADDRAGWIVIATQVVEQSLDLDFDVMASDLCPMDLLIQRAGRLQRHERSARPDPVLWVVAPPLEGDIQENWYGALFKSGQYVYPDAGQLWRTLRVLKTMGGLVLASASPRALIEPVFGDNPGDGPPALEKIGLKAQAKRDAARGMAHLNFLTIKDFTPQKDAWSRDVQTPTRLGDPTITLRLATWRDGHLEPWAGEGARGWRLSEISVRSALCEAPLPPDAAAAQAITETRARWQYPDPPSILAVCPTEQADVWQGRWRDPRGNVIEIRYSARNGLWRL</sequence>
<proteinExistence type="inferred from homology"/>
<dbReference type="Pfam" id="PF18019">
    <property type="entry name" value="Cas3_HD"/>
    <property type="match status" value="1"/>
</dbReference>
<feature type="domain" description="HD Cas3-type" evidence="10">
    <location>
        <begin position="17"/>
        <end position="194"/>
    </location>
</feature>
<keyword evidence="5" id="KW-0547">Nucleotide-binding</keyword>
<dbReference type="SUPFAM" id="SSF52540">
    <property type="entry name" value="P-loop containing nucleoside triphosphate hydrolases"/>
    <property type="match status" value="1"/>
</dbReference>
<accession>A0A1J5RKT9</accession>
<evidence type="ECO:0000313" key="11">
    <source>
        <dbReference type="EMBL" id="OIQ90139.1"/>
    </source>
</evidence>
<dbReference type="EC" id="3.1.-.-" evidence="11"/>
<dbReference type="NCBIfam" id="TIGR01596">
    <property type="entry name" value="cas3_HD"/>
    <property type="match status" value="1"/>
</dbReference>
<dbReference type="Gene3D" id="1.10.3210.30">
    <property type="match status" value="1"/>
</dbReference>
<dbReference type="AlphaFoldDB" id="A0A1J5RKT9"/>